<dbReference type="RefSeq" id="WP_152947788.1">
    <property type="nucleotide sequence ID" value="NZ_WHYR01000045.1"/>
</dbReference>
<dbReference type="InterPro" id="IPR040916">
    <property type="entry name" value="DDR_swiveling"/>
</dbReference>
<dbReference type="OrthoDB" id="4676896at2"/>
<sequence length="613" mass="64618">MTIIAGVDIGNNSTEVALAKIEAGGRVSFLASSLVPTTGVKGTVENVPGVKRALEEAVVRAGCRLNDISLLRLNEATPVIADVAMEAITETVITESTMIGHNPATPGGTGLGVGRTVVVDRLPSCTPGDHVVAVVPAGITYDIAASLINQALDKDVDVQGAIVQRDDGVLIYNRVKKPIPVVDEVQFLERVPLSMHAAVEVAPPGGVIQTLSNPYGIATVFNLTPEETRNVVPVARALMGNRSAVVIKTPAGDVRERRIPAGRLILEGERGRADVDLEEGAEQIMAALDRVGPLVDASGTPGTNVGGMLEKVRQVMANLSGQSRDQVRIRDILAVDTLVPQRVVGGLAGEFSNENAVALAAMVRTSRFPMEEIARKLEAELDLRVEIGGVEAQMAIMGAMTTPGVDRPVAILDLGGGSTDAAFINQEGRLSFVHLAGAGELVTMLIASELGLEDRLLAEEIKRYPLAKVESLFHIRMEDGTVVFYDRALDPGVFGRVTVVKEGGELVPVTINGSVEKIRAVRRAAKKKVFVTNAFRALSHVAPGKNIRLIDFVVLVGGSALDFEVPHFISDALAHYGVVTGRANIRGTEGPRNAVATGLVLSAVNGQAGGARR</sequence>
<evidence type="ECO:0000313" key="3">
    <source>
        <dbReference type="EMBL" id="MQL53316.1"/>
    </source>
</evidence>
<dbReference type="Pfam" id="PF18427">
    <property type="entry name" value="DDR_swiveling"/>
    <property type="match status" value="1"/>
</dbReference>
<dbReference type="InterPro" id="IPR028975">
    <property type="entry name" value="DDRA_swiveling_dom_sf"/>
</dbReference>
<dbReference type="AlphaFoldDB" id="A0A6N7IT70"/>
<reference evidence="3 4" key="1">
    <citation type="submission" date="2019-10" db="EMBL/GenBank/DDBJ databases">
        <title>Comparative genomics of sulfur disproportionating microorganisms.</title>
        <authorList>
            <person name="Ward L.M."/>
            <person name="Bertran E."/>
            <person name="Johnston D."/>
        </authorList>
    </citation>
    <scope>NUCLEOTIDE SEQUENCE [LARGE SCALE GENOMIC DNA]</scope>
    <source>
        <strain evidence="3 4">DSM 14055</strain>
    </source>
</reference>
<evidence type="ECO:0000259" key="1">
    <source>
        <dbReference type="Pfam" id="PF08841"/>
    </source>
</evidence>
<proteinExistence type="predicted"/>
<dbReference type="SUPFAM" id="SSF82317">
    <property type="entry name" value="Swiveling domain of dehydratase reactivase alpha subunit"/>
    <property type="match status" value="1"/>
</dbReference>
<evidence type="ECO:0000259" key="2">
    <source>
        <dbReference type="Pfam" id="PF18427"/>
    </source>
</evidence>
<accession>A0A6N7IT70</accession>
<dbReference type="NCBIfam" id="TIGR04491">
    <property type="entry name" value="reactive_PduG"/>
    <property type="match status" value="1"/>
</dbReference>
<dbReference type="Gene3D" id="3.50.30.70">
    <property type="entry name" value="Swiveling domain of dehydratase reactivase alpha subunit"/>
    <property type="match status" value="1"/>
</dbReference>
<dbReference type="Gene3D" id="2.40.50.140">
    <property type="entry name" value="Nucleic acid-binding proteins"/>
    <property type="match status" value="1"/>
</dbReference>
<name>A0A6N7IT70_9FIRM</name>
<dbReference type="InterPro" id="IPR012340">
    <property type="entry name" value="NA-bd_OB-fold"/>
</dbReference>
<protein>
    <submittedName>
        <fullName evidence="3">Diol dehydratase reactivase subunit alpha</fullName>
    </submittedName>
</protein>
<dbReference type="Gene3D" id="3.90.470.30">
    <property type="match status" value="1"/>
</dbReference>
<dbReference type="InterPro" id="IPR043129">
    <property type="entry name" value="ATPase_NBD"/>
</dbReference>
<organism evidence="3 4">
    <name type="scientific">Desulfofundulus thermobenzoicus</name>
    <dbReference type="NCBI Taxonomy" id="29376"/>
    <lineage>
        <taxon>Bacteria</taxon>
        <taxon>Bacillati</taxon>
        <taxon>Bacillota</taxon>
        <taxon>Clostridia</taxon>
        <taxon>Eubacteriales</taxon>
        <taxon>Peptococcaceae</taxon>
        <taxon>Desulfofundulus</taxon>
    </lineage>
</organism>
<dbReference type="Pfam" id="PF08841">
    <property type="entry name" value="DDR"/>
    <property type="match status" value="1"/>
</dbReference>
<dbReference type="Gene3D" id="3.30.420.40">
    <property type="match status" value="2"/>
</dbReference>
<dbReference type="EMBL" id="WHYR01000045">
    <property type="protein sequence ID" value="MQL53316.1"/>
    <property type="molecule type" value="Genomic_DNA"/>
</dbReference>
<feature type="domain" description="Diol dehydratase reactivase ATPase-like" evidence="1">
    <location>
        <begin position="275"/>
        <end position="602"/>
    </location>
</feature>
<dbReference type="InterPro" id="IPR030994">
    <property type="entry name" value="DDR_dom"/>
</dbReference>
<dbReference type="Proteomes" id="UP000441717">
    <property type="component" value="Unassembled WGS sequence"/>
</dbReference>
<keyword evidence="4" id="KW-1185">Reference proteome</keyword>
<feature type="domain" description="DD-reactivating factor swiveling" evidence="2">
    <location>
        <begin position="93"/>
        <end position="254"/>
    </location>
</feature>
<dbReference type="SUPFAM" id="SSF53067">
    <property type="entry name" value="Actin-like ATPase domain"/>
    <property type="match status" value="3"/>
</dbReference>
<gene>
    <name evidence="3" type="ORF">GFC01_13830</name>
</gene>
<comment type="caution">
    <text evidence="3">The sequence shown here is derived from an EMBL/GenBank/DDBJ whole genome shotgun (WGS) entry which is preliminary data.</text>
</comment>
<dbReference type="InterPro" id="IPR009191">
    <property type="entry name" value="DDRA"/>
</dbReference>
<evidence type="ECO:0000313" key="4">
    <source>
        <dbReference type="Proteomes" id="UP000441717"/>
    </source>
</evidence>